<dbReference type="EMBL" id="HACA01020691">
    <property type="protein sequence ID" value="CDW38052.1"/>
    <property type="molecule type" value="Transcribed_RNA"/>
</dbReference>
<feature type="non-terminal residue" evidence="1">
    <location>
        <position position="77"/>
    </location>
</feature>
<reference evidence="1" key="1">
    <citation type="submission" date="2014-05" db="EMBL/GenBank/DDBJ databases">
        <authorList>
            <person name="Chronopoulou M."/>
        </authorList>
    </citation>
    <scope>NUCLEOTIDE SEQUENCE</scope>
    <source>
        <tissue evidence="1">Whole organism</tissue>
    </source>
</reference>
<accession>A0A0K2UJD2</accession>
<sequence>MKVLERPQAKTHIFYGSISRRTQIGPLKLSIDISLTLKPFFSSIKFLKYNYNSVPYFDMKELNYIDENNSRHKLMQT</sequence>
<proteinExistence type="predicted"/>
<dbReference type="AlphaFoldDB" id="A0A0K2UJD2"/>
<name>A0A0K2UJD2_LEPSM</name>
<evidence type="ECO:0000313" key="1">
    <source>
        <dbReference type="EMBL" id="CDW38052.1"/>
    </source>
</evidence>
<organism evidence="1">
    <name type="scientific">Lepeophtheirus salmonis</name>
    <name type="common">Salmon louse</name>
    <name type="synonym">Caligus salmonis</name>
    <dbReference type="NCBI Taxonomy" id="72036"/>
    <lineage>
        <taxon>Eukaryota</taxon>
        <taxon>Metazoa</taxon>
        <taxon>Ecdysozoa</taxon>
        <taxon>Arthropoda</taxon>
        <taxon>Crustacea</taxon>
        <taxon>Multicrustacea</taxon>
        <taxon>Hexanauplia</taxon>
        <taxon>Copepoda</taxon>
        <taxon>Siphonostomatoida</taxon>
        <taxon>Caligidae</taxon>
        <taxon>Lepeophtheirus</taxon>
    </lineage>
</organism>
<protein>
    <submittedName>
        <fullName evidence="1">Uncharacterized protein</fullName>
    </submittedName>
</protein>